<feature type="region of interest" description="Disordered" evidence="1">
    <location>
        <begin position="328"/>
        <end position="350"/>
    </location>
</feature>
<dbReference type="RefSeq" id="WP_141223932.1">
    <property type="nucleotide sequence ID" value="NZ_FOZL01000001.1"/>
</dbReference>
<dbReference type="InterPro" id="IPR003675">
    <property type="entry name" value="Rce1/LyrA-like_dom"/>
</dbReference>
<dbReference type="OrthoDB" id="324900at2"/>
<dbReference type="GO" id="GO:0004175">
    <property type="term" value="F:endopeptidase activity"/>
    <property type="evidence" value="ECO:0007669"/>
    <property type="project" value="UniProtKB-ARBA"/>
</dbReference>
<keyword evidence="2" id="KW-0472">Membrane</keyword>
<keyword evidence="2" id="KW-1133">Transmembrane helix</keyword>
<protein>
    <recommendedName>
        <fullName evidence="3">CAAX prenyl protease 2/Lysostaphin resistance protein A-like domain-containing protein</fullName>
    </recommendedName>
</protein>
<gene>
    <name evidence="4" type="ORF">SAMN05421771_2846</name>
</gene>
<evidence type="ECO:0000256" key="2">
    <source>
        <dbReference type="SAM" id="Phobius"/>
    </source>
</evidence>
<name>A0A1I6MK74_9BACT</name>
<dbReference type="EMBL" id="FOZL01000001">
    <property type="protein sequence ID" value="SFS16100.1"/>
    <property type="molecule type" value="Genomic_DNA"/>
</dbReference>
<sequence length="350" mass="36877">MPLSGAPDRRRRLPSLLLFAGFAAWYFGAGALATKAANGLTLRFPAGHGLVEACCHLFLLVIGFMALQTMARQSAPLRELMAMPKRATAKREWLTGAALGWGIVVACVLPLILSLRLHAEVSLRPSMLGTTLLALLTLALATLANDITFRGYPFRCLTDAFGSSFAILLLMLLAGFARWRDPYASGAAVVTTMLLTALLSLTWLRTHAVWLAWGLHFGLAASTGVLFGLPLGGKTEFASAVQGSTYGPDWLTGGDFGPAASLFALVVLVAAVPVLYRVTRDFAWSYTHAPIVAGGYEVTVAPPAAHTAMEDAAAKAPALVQILASTPQGFSKTGDGAVAPPPPPLPDRAQ</sequence>
<dbReference type="GO" id="GO:0080120">
    <property type="term" value="P:CAAX-box protein maturation"/>
    <property type="evidence" value="ECO:0007669"/>
    <property type="project" value="UniProtKB-ARBA"/>
</dbReference>
<feature type="transmembrane region" description="Helical" evidence="2">
    <location>
        <begin position="125"/>
        <end position="144"/>
    </location>
</feature>
<dbReference type="PANTHER" id="PTHR39430:SF1">
    <property type="entry name" value="PROTEASE"/>
    <property type="match status" value="1"/>
</dbReference>
<feature type="transmembrane region" description="Helical" evidence="2">
    <location>
        <begin position="92"/>
        <end position="113"/>
    </location>
</feature>
<evidence type="ECO:0000313" key="4">
    <source>
        <dbReference type="EMBL" id="SFS16100.1"/>
    </source>
</evidence>
<feature type="transmembrane region" description="Helical" evidence="2">
    <location>
        <begin position="156"/>
        <end position="177"/>
    </location>
</feature>
<accession>A0A1I6MK74</accession>
<dbReference type="Pfam" id="PF02517">
    <property type="entry name" value="Rce1-like"/>
    <property type="match status" value="1"/>
</dbReference>
<evidence type="ECO:0000259" key="3">
    <source>
        <dbReference type="Pfam" id="PF02517"/>
    </source>
</evidence>
<dbReference type="PANTHER" id="PTHR39430">
    <property type="entry name" value="MEMBRANE-ASSOCIATED PROTEASE-RELATED"/>
    <property type="match status" value="1"/>
</dbReference>
<feature type="domain" description="CAAX prenyl protease 2/Lysostaphin resistance protein A-like" evidence="3">
    <location>
        <begin position="130"/>
        <end position="218"/>
    </location>
</feature>
<dbReference type="Proteomes" id="UP000199024">
    <property type="component" value="Unassembled WGS sequence"/>
</dbReference>
<keyword evidence="5" id="KW-1185">Reference proteome</keyword>
<keyword evidence="2" id="KW-0812">Transmembrane</keyword>
<proteinExistence type="predicted"/>
<reference evidence="4 5" key="1">
    <citation type="submission" date="2016-10" db="EMBL/GenBank/DDBJ databases">
        <authorList>
            <person name="de Groot N.N."/>
        </authorList>
    </citation>
    <scope>NUCLEOTIDE SEQUENCE [LARGE SCALE GENOMIC DNA]</scope>
    <source>
        <strain evidence="4 5">DSM 21001</strain>
    </source>
</reference>
<feature type="transmembrane region" description="Helical" evidence="2">
    <location>
        <begin position="208"/>
        <end position="229"/>
    </location>
</feature>
<organism evidence="4 5">
    <name type="scientific">Granulicella pectinivorans</name>
    <dbReference type="NCBI Taxonomy" id="474950"/>
    <lineage>
        <taxon>Bacteria</taxon>
        <taxon>Pseudomonadati</taxon>
        <taxon>Acidobacteriota</taxon>
        <taxon>Terriglobia</taxon>
        <taxon>Terriglobales</taxon>
        <taxon>Acidobacteriaceae</taxon>
        <taxon>Granulicella</taxon>
    </lineage>
</organism>
<feature type="transmembrane region" description="Helical" evidence="2">
    <location>
        <begin position="49"/>
        <end position="71"/>
    </location>
</feature>
<evidence type="ECO:0000256" key="1">
    <source>
        <dbReference type="SAM" id="MobiDB-lite"/>
    </source>
</evidence>
<evidence type="ECO:0000313" key="5">
    <source>
        <dbReference type="Proteomes" id="UP000199024"/>
    </source>
</evidence>
<feature type="transmembrane region" description="Helical" evidence="2">
    <location>
        <begin position="183"/>
        <end position="201"/>
    </location>
</feature>
<dbReference type="STRING" id="474950.SAMN05421771_2846"/>
<feature type="transmembrane region" description="Helical" evidence="2">
    <location>
        <begin position="256"/>
        <end position="276"/>
    </location>
</feature>
<feature type="compositionally biased region" description="Pro residues" evidence="1">
    <location>
        <begin position="339"/>
        <end position="350"/>
    </location>
</feature>
<dbReference type="AlphaFoldDB" id="A0A1I6MK74"/>